<dbReference type="EMBL" id="JAPDOG010000015">
    <property type="protein sequence ID" value="MCW3783095.1"/>
    <property type="molecule type" value="Genomic_DNA"/>
</dbReference>
<dbReference type="PRINTS" id="PR00598">
    <property type="entry name" value="HTHMARR"/>
</dbReference>
<dbReference type="Gene3D" id="1.10.10.10">
    <property type="entry name" value="Winged helix-like DNA-binding domain superfamily/Winged helix DNA-binding domain"/>
    <property type="match status" value="1"/>
</dbReference>
<accession>A0ABT3J5X3</accession>
<dbReference type="PROSITE" id="PS50995">
    <property type="entry name" value="HTH_MARR_2"/>
    <property type="match status" value="1"/>
</dbReference>
<protein>
    <submittedName>
        <fullName evidence="2">MarR family winged helix-turn-helix transcriptional regulator</fullName>
    </submittedName>
</protein>
<dbReference type="InterPro" id="IPR036388">
    <property type="entry name" value="WH-like_DNA-bd_sf"/>
</dbReference>
<gene>
    <name evidence="2" type="ORF">OM960_16215</name>
</gene>
<dbReference type="RefSeq" id="WP_264772704.1">
    <property type="nucleotide sequence ID" value="NZ_JAPDOG010000015.1"/>
</dbReference>
<evidence type="ECO:0000313" key="2">
    <source>
        <dbReference type="EMBL" id="MCW3783095.1"/>
    </source>
</evidence>
<comment type="caution">
    <text evidence="2">The sequence shown here is derived from an EMBL/GenBank/DDBJ whole genome shotgun (WGS) entry which is preliminary data.</text>
</comment>
<organism evidence="2 3">
    <name type="scientific">Defluviimonas salinarum</name>
    <dbReference type="NCBI Taxonomy" id="2992147"/>
    <lineage>
        <taxon>Bacteria</taxon>
        <taxon>Pseudomonadati</taxon>
        <taxon>Pseudomonadota</taxon>
        <taxon>Alphaproteobacteria</taxon>
        <taxon>Rhodobacterales</taxon>
        <taxon>Paracoccaceae</taxon>
        <taxon>Albidovulum</taxon>
    </lineage>
</organism>
<dbReference type="SMART" id="SM00347">
    <property type="entry name" value="HTH_MARR"/>
    <property type="match status" value="1"/>
</dbReference>
<evidence type="ECO:0000259" key="1">
    <source>
        <dbReference type="PROSITE" id="PS50995"/>
    </source>
</evidence>
<dbReference type="SUPFAM" id="SSF46785">
    <property type="entry name" value="Winged helix' DNA-binding domain"/>
    <property type="match status" value="1"/>
</dbReference>
<evidence type="ECO:0000313" key="3">
    <source>
        <dbReference type="Proteomes" id="UP001207582"/>
    </source>
</evidence>
<dbReference type="PANTHER" id="PTHR33164:SF57">
    <property type="entry name" value="MARR-FAMILY TRANSCRIPTIONAL REGULATOR"/>
    <property type="match status" value="1"/>
</dbReference>
<keyword evidence="3" id="KW-1185">Reference proteome</keyword>
<dbReference type="Pfam" id="PF12802">
    <property type="entry name" value="MarR_2"/>
    <property type="match status" value="1"/>
</dbReference>
<dbReference type="InterPro" id="IPR036390">
    <property type="entry name" value="WH_DNA-bd_sf"/>
</dbReference>
<proteinExistence type="predicted"/>
<dbReference type="PANTHER" id="PTHR33164">
    <property type="entry name" value="TRANSCRIPTIONAL REGULATOR, MARR FAMILY"/>
    <property type="match status" value="1"/>
</dbReference>
<feature type="domain" description="HTH marR-type" evidence="1">
    <location>
        <begin position="9"/>
        <end position="142"/>
    </location>
</feature>
<dbReference type="InterPro" id="IPR000835">
    <property type="entry name" value="HTH_MarR-typ"/>
</dbReference>
<reference evidence="2 3" key="1">
    <citation type="submission" date="2022-10" db="EMBL/GenBank/DDBJ databases">
        <title>Defluviimonas sp. CAU 1641 isolated from mud.</title>
        <authorList>
            <person name="Kim W."/>
        </authorList>
    </citation>
    <scope>NUCLEOTIDE SEQUENCE [LARGE SCALE GENOMIC DNA]</scope>
    <source>
        <strain evidence="2 3">CAU 1641</strain>
    </source>
</reference>
<dbReference type="InterPro" id="IPR039422">
    <property type="entry name" value="MarR/SlyA-like"/>
</dbReference>
<sequence length="146" mass="15940">MAGTEFDLEGFLPYLLNQAAETTGREFAAAYRGRYAMTRTQWRVMAHLGRFGAMTAAEICRRAMEEKTGVSRSVQALEDRGWLIRGAVAEDRRAEALSLTPSGREVYDALAAEAIRFDALLRARLGEARAAGLAEALTALVSAARD</sequence>
<dbReference type="Proteomes" id="UP001207582">
    <property type="component" value="Unassembled WGS sequence"/>
</dbReference>
<name>A0ABT3J5X3_9RHOB</name>